<gene>
    <name evidence="2" type="ORF">CDL12_06937</name>
</gene>
<name>A0A2G9HS45_9LAMI</name>
<sequence>MDIGSKRANGPTSFWPCEQGLLQKSMTEGPTKSRTRSIKEIILENKFHYNTLQYFMCILSESITQLLVTVQSGHIYVYRLSHQSQLRTRVPVNSKPQSKRVLEPKTTALYDKRGRKAESRCRFCFLISFCQLEKLLISCFLGLDVELLSLILLWVIHS</sequence>
<dbReference type="EMBL" id="NKXS01001138">
    <property type="protein sequence ID" value="PIN20346.1"/>
    <property type="molecule type" value="Genomic_DNA"/>
</dbReference>
<dbReference type="Proteomes" id="UP000231279">
    <property type="component" value="Unassembled WGS sequence"/>
</dbReference>
<feature type="transmembrane region" description="Helical" evidence="1">
    <location>
        <begin position="135"/>
        <end position="156"/>
    </location>
</feature>
<keyword evidence="1" id="KW-1133">Transmembrane helix</keyword>
<accession>A0A2G9HS45</accession>
<evidence type="ECO:0000256" key="1">
    <source>
        <dbReference type="SAM" id="Phobius"/>
    </source>
</evidence>
<keyword evidence="1" id="KW-0812">Transmembrane</keyword>
<proteinExistence type="predicted"/>
<keyword evidence="3" id="KW-1185">Reference proteome</keyword>
<evidence type="ECO:0000313" key="3">
    <source>
        <dbReference type="Proteomes" id="UP000231279"/>
    </source>
</evidence>
<keyword evidence="1" id="KW-0472">Membrane</keyword>
<evidence type="ECO:0000313" key="2">
    <source>
        <dbReference type="EMBL" id="PIN20346.1"/>
    </source>
</evidence>
<dbReference type="AlphaFoldDB" id="A0A2G9HS45"/>
<protein>
    <submittedName>
        <fullName evidence="2">Uncharacterized protein</fullName>
    </submittedName>
</protein>
<organism evidence="2 3">
    <name type="scientific">Handroanthus impetiginosus</name>
    <dbReference type="NCBI Taxonomy" id="429701"/>
    <lineage>
        <taxon>Eukaryota</taxon>
        <taxon>Viridiplantae</taxon>
        <taxon>Streptophyta</taxon>
        <taxon>Embryophyta</taxon>
        <taxon>Tracheophyta</taxon>
        <taxon>Spermatophyta</taxon>
        <taxon>Magnoliopsida</taxon>
        <taxon>eudicotyledons</taxon>
        <taxon>Gunneridae</taxon>
        <taxon>Pentapetalae</taxon>
        <taxon>asterids</taxon>
        <taxon>lamiids</taxon>
        <taxon>Lamiales</taxon>
        <taxon>Bignoniaceae</taxon>
        <taxon>Crescentiina</taxon>
        <taxon>Tabebuia alliance</taxon>
        <taxon>Handroanthus</taxon>
    </lineage>
</organism>
<comment type="caution">
    <text evidence="2">The sequence shown here is derived from an EMBL/GenBank/DDBJ whole genome shotgun (WGS) entry which is preliminary data.</text>
</comment>
<reference evidence="3" key="1">
    <citation type="journal article" date="2018" name="Gigascience">
        <title>Genome assembly of the Pink Ipe (Handroanthus impetiginosus, Bignoniaceae), a highly valued, ecologically keystone Neotropical timber forest tree.</title>
        <authorList>
            <person name="Silva-Junior O.B."/>
            <person name="Grattapaglia D."/>
            <person name="Novaes E."/>
            <person name="Collevatti R.G."/>
        </authorList>
    </citation>
    <scope>NUCLEOTIDE SEQUENCE [LARGE SCALE GENOMIC DNA]</scope>
    <source>
        <strain evidence="3">cv. UFG-1</strain>
    </source>
</reference>